<dbReference type="GO" id="GO:0005737">
    <property type="term" value="C:cytoplasm"/>
    <property type="evidence" value="ECO:0007669"/>
    <property type="project" value="InterPro"/>
</dbReference>
<dbReference type="EMBL" id="JH668490">
    <property type="protein sequence ID" value="KAG6455386.1"/>
    <property type="molecule type" value="Genomic_DNA"/>
</dbReference>
<evidence type="ECO:0000256" key="1">
    <source>
        <dbReference type="PROSITE-ProRule" id="PRU00023"/>
    </source>
</evidence>
<dbReference type="CDD" id="cd01177">
    <property type="entry name" value="IPT_NFkappaB"/>
    <property type="match status" value="1"/>
</dbReference>
<dbReference type="SMART" id="SM00248">
    <property type="entry name" value="ANK"/>
    <property type="match status" value="4"/>
</dbReference>
<proteinExistence type="predicted"/>
<reference evidence="4" key="1">
    <citation type="journal article" date="2016" name="Insect Biochem. Mol. Biol.">
        <title>Multifaceted biological insights from a draft genome sequence of the tobacco hornworm moth, Manduca sexta.</title>
        <authorList>
            <person name="Kanost M.R."/>
            <person name="Arrese E.L."/>
            <person name="Cao X."/>
            <person name="Chen Y.R."/>
            <person name="Chellapilla S."/>
            <person name="Goldsmith M.R."/>
            <person name="Grosse-Wilde E."/>
            <person name="Heckel D.G."/>
            <person name="Herndon N."/>
            <person name="Jiang H."/>
            <person name="Papanicolaou A."/>
            <person name="Qu J."/>
            <person name="Soulages J.L."/>
            <person name="Vogel H."/>
            <person name="Walters J."/>
            <person name="Waterhouse R.M."/>
            <person name="Ahn S.J."/>
            <person name="Almeida F.C."/>
            <person name="An C."/>
            <person name="Aqrawi P."/>
            <person name="Bretschneider A."/>
            <person name="Bryant W.B."/>
            <person name="Bucks S."/>
            <person name="Chao H."/>
            <person name="Chevignon G."/>
            <person name="Christen J.M."/>
            <person name="Clarke D.F."/>
            <person name="Dittmer N.T."/>
            <person name="Ferguson L.C.F."/>
            <person name="Garavelou S."/>
            <person name="Gordon K.H.J."/>
            <person name="Gunaratna R.T."/>
            <person name="Han Y."/>
            <person name="Hauser F."/>
            <person name="He Y."/>
            <person name="Heidel-Fischer H."/>
            <person name="Hirsh A."/>
            <person name="Hu Y."/>
            <person name="Jiang H."/>
            <person name="Kalra D."/>
            <person name="Klinner C."/>
            <person name="Konig C."/>
            <person name="Kovar C."/>
            <person name="Kroll A.R."/>
            <person name="Kuwar S.S."/>
            <person name="Lee S.L."/>
            <person name="Lehman R."/>
            <person name="Li K."/>
            <person name="Li Z."/>
            <person name="Liang H."/>
            <person name="Lovelace S."/>
            <person name="Lu Z."/>
            <person name="Mansfield J.H."/>
            <person name="McCulloch K.J."/>
            <person name="Mathew T."/>
            <person name="Morton B."/>
            <person name="Muzny D.M."/>
            <person name="Neunemann D."/>
            <person name="Ongeri F."/>
            <person name="Pauchet Y."/>
            <person name="Pu L.L."/>
            <person name="Pyrousis I."/>
            <person name="Rao X.J."/>
            <person name="Redding A."/>
            <person name="Roesel C."/>
            <person name="Sanchez-Gracia A."/>
            <person name="Schaack S."/>
            <person name="Shukla A."/>
            <person name="Tetreau G."/>
            <person name="Wang Y."/>
            <person name="Xiong G.H."/>
            <person name="Traut W."/>
            <person name="Walsh T.K."/>
            <person name="Worley K.C."/>
            <person name="Wu D."/>
            <person name="Wu W."/>
            <person name="Wu Y.Q."/>
            <person name="Zhang X."/>
            <person name="Zou Z."/>
            <person name="Zucker H."/>
            <person name="Briscoe A.D."/>
            <person name="Burmester T."/>
            <person name="Clem R.J."/>
            <person name="Feyereisen R."/>
            <person name="Grimmelikhuijzen C.J.P."/>
            <person name="Hamodrakas S.J."/>
            <person name="Hansson B.S."/>
            <person name="Huguet E."/>
            <person name="Jermiin L.S."/>
            <person name="Lan Q."/>
            <person name="Lehman H.K."/>
            <person name="Lorenzen M."/>
            <person name="Merzendorfer H."/>
            <person name="Michalopoulos I."/>
            <person name="Morton D.B."/>
            <person name="Muthukrishnan S."/>
            <person name="Oakeshott J.G."/>
            <person name="Palmer W."/>
            <person name="Park Y."/>
            <person name="Passarelli A.L."/>
            <person name="Rozas J."/>
            <person name="Schwartz L.M."/>
            <person name="Smith W."/>
            <person name="Southgate A."/>
            <person name="Vilcinskas A."/>
            <person name="Vogt R."/>
            <person name="Wang P."/>
            <person name="Werren J."/>
            <person name="Yu X.Q."/>
            <person name="Zhou J.J."/>
            <person name="Brown S.J."/>
            <person name="Scherer S.E."/>
            <person name="Richards S."/>
            <person name="Blissard G.W."/>
        </authorList>
    </citation>
    <scope>NUCLEOTIDE SEQUENCE</scope>
</reference>
<sequence length="876" mass="98566">MSSCPSDYDPSESSKSPQSIWESGGYSSPSQQVPQLTSNLTELSVDHSYRYNGNGPYLQITEQPQKYFRFRYVSEMVGTHGCLLGKSYTTNKVKTHPTVELVNYTGRALIKCQLSQNKSEDEHPHKLLDEQDRDMSHHVPEHGSYRVVFAGMGIIHTAKKEVAGWLYRKYIQQNKNEKFNKKELEAHCERMSKEIDLNIVRLKFSAHDIDTGIEICRPVFSEPIYNLKCASTNDLKICRISRCYGRPRGGEDIFIFVEKVNKKNIQVRFFRLENGERTWSAMANFLLSDVHHQYAIAFRTPPYVNHQISEDVQVFIELVRPSDGRTSAPMEFTYKAEQIYKQNKKRKTTSSYSSLDSSSGSAGSIKSISELPAPVVFAENLPENNERIIDIPVQQNMLYQVLPSQCDLADAFMEVDSKGSPASVVDPMWAGADGGLQMASSLPAIKLGSTELESLAHRGKDGVPIDKEFFDNYLSSLNSLGELNDDDEINHMQYVRSLQMVHADSARRKAEPQPKDTVTKPTQSSPKDTDYGAQSARPTEYSAYYKMEDGVEVKKLVKELCSIIQNKAGYKKQEVRNKLERLFTYRLSNGDTFLHMTLCSNQSSFEYIVKIIHSVKMTHLLDYCNNKQQTILHMAIVNDLPRMVSLLIAKGCNPMNKDSEGDNAVHYAVRSECCLEALLDAIKNNNVRCDLNDCNNEKQTALHLSTSGASARLLAARGADPRVRDAQGRTPLHLAAYDDNCDVVSALLEFVSPSEIDVVDGCGNTALQIVCGGSVKKNTLEIVKLLLQKKADPLKQDGHNISAWKMAREHSEIRDAMKDYVPAAAYEEDTKSEMDDEFESADEEECRNDISSKKLAVILEDMGELEAASIIRRHIE</sequence>
<dbReference type="PANTHER" id="PTHR24169">
    <property type="entry name" value="NUCLEAR FACTOR NF-KAPPA-B PROTEIN"/>
    <property type="match status" value="1"/>
</dbReference>
<dbReference type="InterPro" id="IPR011539">
    <property type="entry name" value="RHD_DNA_bind_dom"/>
</dbReference>
<dbReference type="PROSITE" id="PS50088">
    <property type="entry name" value="ANK_REPEAT"/>
    <property type="match status" value="1"/>
</dbReference>
<dbReference type="PANTHER" id="PTHR24169:SF28">
    <property type="entry name" value="NUCLEAR FACTOR NF-KAPPA-B P110 SUBUNIT"/>
    <property type="match status" value="1"/>
</dbReference>
<dbReference type="Pfam" id="PF13857">
    <property type="entry name" value="Ank_5"/>
    <property type="match status" value="1"/>
</dbReference>
<feature type="repeat" description="ANK" evidence="1">
    <location>
        <begin position="727"/>
        <end position="749"/>
    </location>
</feature>
<feature type="region of interest" description="Disordered" evidence="2">
    <location>
        <begin position="503"/>
        <end position="536"/>
    </location>
</feature>
<dbReference type="InterPro" id="IPR000451">
    <property type="entry name" value="NFkB/Dor"/>
</dbReference>
<keyword evidence="1" id="KW-0040">ANK repeat</keyword>
<dbReference type="PROSITE" id="PS50254">
    <property type="entry name" value="REL_2"/>
    <property type="match status" value="1"/>
</dbReference>
<organism evidence="4 5">
    <name type="scientific">Manduca sexta</name>
    <name type="common">Tobacco hawkmoth</name>
    <name type="synonym">Tobacco hornworm</name>
    <dbReference type="NCBI Taxonomy" id="7130"/>
    <lineage>
        <taxon>Eukaryota</taxon>
        <taxon>Metazoa</taxon>
        <taxon>Ecdysozoa</taxon>
        <taxon>Arthropoda</taxon>
        <taxon>Hexapoda</taxon>
        <taxon>Insecta</taxon>
        <taxon>Pterygota</taxon>
        <taxon>Neoptera</taxon>
        <taxon>Endopterygota</taxon>
        <taxon>Lepidoptera</taxon>
        <taxon>Glossata</taxon>
        <taxon>Ditrysia</taxon>
        <taxon>Bombycoidea</taxon>
        <taxon>Sphingidae</taxon>
        <taxon>Sphinginae</taxon>
        <taxon>Sphingini</taxon>
        <taxon>Manduca</taxon>
    </lineage>
</organism>
<evidence type="ECO:0000256" key="2">
    <source>
        <dbReference type="SAM" id="MobiDB-lite"/>
    </source>
</evidence>
<feature type="domain" description="RHD" evidence="3">
    <location>
        <begin position="53"/>
        <end position="231"/>
    </location>
</feature>
<dbReference type="InterPro" id="IPR002110">
    <property type="entry name" value="Ankyrin_rpt"/>
</dbReference>
<dbReference type="InterPro" id="IPR033926">
    <property type="entry name" value="IPT_NFkappaB"/>
</dbReference>
<dbReference type="AlphaFoldDB" id="A0A921ZCH7"/>
<dbReference type="InterPro" id="IPR002909">
    <property type="entry name" value="IPT_dom"/>
</dbReference>
<dbReference type="SMART" id="SM00429">
    <property type="entry name" value="IPT"/>
    <property type="match status" value="1"/>
</dbReference>
<dbReference type="Pfam" id="PF00554">
    <property type="entry name" value="RHD_DNA_bind"/>
    <property type="match status" value="1"/>
</dbReference>
<evidence type="ECO:0000313" key="5">
    <source>
        <dbReference type="Proteomes" id="UP000791440"/>
    </source>
</evidence>
<dbReference type="GO" id="GO:0000978">
    <property type="term" value="F:RNA polymerase II cis-regulatory region sequence-specific DNA binding"/>
    <property type="evidence" value="ECO:0007669"/>
    <property type="project" value="TreeGrafter"/>
</dbReference>
<dbReference type="GO" id="GO:0000981">
    <property type="term" value="F:DNA-binding transcription factor activity, RNA polymerase II-specific"/>
    <property type="evidence" value="ECO:0007669"/>
    <property type="project" value="TreeGrafter"/>
</dbReference>
<evidence type="ECO:0000313" key="4">
    <source>
        <dbReference type="EMBL" id="KAG6455386.1"/>
    </source>
</evidence>
<accession>A0A921ZCH7</accession>
<dbReference type="PROSITE" id="PS50297">
    <property type="entry name" value="ANK_REP_REGION"/>
    <property type="match status" value="1"/>
</dbReference>
<evidence type="ECO:0000259" key="3">
    <source>
        <dbReference type="PROSITE" id="PS50254"/>
    </source>
</evidence>
<dbReference type="Pfam" id="PF12796">
    <property type="entry name" value="Ank_2"/>
    <property type="match status" value="1"/>
</dbReference>
<name>A0A921ZCH7_MANSE</name>
<reference evidence="4" key="2">
    <citation type="submission" date="2020-12" db="EMBL/GenBank/DDBJ databases">
        <authorList>
            <person name="Kanost M."/>
        </authorList>
    </citation>
    <scope>NUCLEOTIDE SEQUENCE</scope>
</reference>
<dbReference type="Proteomes" id="UP000791440">
    <property type="component" value="Unassembled WGS sequence"/>
</dbReference>
<dbReference type="InterPro" id="IPR032397">
    <property type="entry name" value="RHD_dimer"/>
</dbReference>
<protein>
    <recommendedName>
        <fullName evidence="3">RHD domain-containing protein</fullName>
    </recommendedName>
</protein>
<keyword evidence="5" id="KW-1185">Reference proteome</keyword>
<comment type="caution">
    <text evidence="4">The sequence shown here is derived from an EMBL/GenBank/DDBJ whole genome shotgun (WGS) entry which is preliminary data.</text>
</comment>
<gene>
    <name evidence="4" type="ORF">O3G_MSEX009193</name>
</gene>
<feature type="region of interest" description="Disordered" evidence="2">
    <location>
        <begin position="1"/>
        <end position="33"/>
    </location>
</feature>
<feature type="compositionally biased region" description="Basic and acidic residues" evidence="2">
    <location>
        <begin position="504"/>
        <end position="518"/>
    </location>
</feature>
<dbReference type="Pfam" id="PF16179">
    <property type="entry name" value="RHD_dimer"/>
    <property type="match status" value="1"/>
</dbReference>